<feature type="region of interest" description="Disordered" evidence="1">
    <location>
        <begin position="41"/>
        <end position="62"/>
    </location>
</feature>
<dbReference type="InterPro" id="IPR036910">
    <property type="entry name" value="HMG_box_dom_sf"/>
</dbReference>
<name>A0A821LHK4_9BILA</name>
<feature type="compositionally biased region" description="Low complexity" evidence="1">
    <location>
        <begin position="7"/>
        <end position="27"/>
    </location>
</feature>
<gene>
    <name evidence="2" type="ORF">UJA718_LOCUS38897</name>
</gene>
<reference evidence="2" key="1">
    <citation type="submission" date="2021-02" db="EMBL/GenBank/DDBJ databases">
        <authorList>
            <person name="Nowell W R."/>
        </authorList>
    </citation>
    <scope>NUCLEOTIDE SEQUENCE</scope>
</reference>
<dbReference type="EMBL" id="CAJOBP010040448">
    <property type="protein sequence ID" value="CAF4750517.1"/>
    <property type="molecule type" value="Genomic_DNA"/>
</dbReference>
<feature type="region of interest" description="Disordered" evidence="1">
    <location>
        <begin position="1"/>
        <end position="27"/>
    </location>
</feature>
<feature type="compositionally biased region" description="Polar residues" evidence="1">
    <location>
        <begin position="41"/>
        <end position="55"/>
    </location>
</feature>
<comment type="caution">
    <text evidence="2">The sequence shown here is derived from an EMBL/GenBank/DDBJ whole genome shotgun (WGS) entry which is preliminary data.</text>
</comment>
<organism evidence="2 3">
    <name type="scientific">Rotaria socialis</name>
    <dbReference type="NCBI Taxonomy" id="392032"/>
    <lineage>
        <taxon>Eukaryota</taxon>
        <taxon>Metazoa</taxon>
        <taxon>Spiralia</taxon>
        <taxon>Gnathifera</taxon>
        <taxon>Rotifera</taxon>
        <taxon>Eurotatoria</taxon>
        <taxon>Bdelloidea</taxon>
        <taxon>Philodinida</taxon>
        <taxon>Philodinidae</taxon>
        <taxon>Rotaria</taxon>
    </lineage>
</organism>
<keyword evidence="3" id="KW-1185">Reference proteome</keyword>
<dbReference type="Gene3D" id="1.10.30.10">
    <property type="entry name" value="High mobility group box domain"/>
    <property type="match status" value="1"/>
</dbReference>
<accession>A0A821LHK4</accession>
<dbReference type="AlphaFoldDB" id="A0A821LHK4"/>
<dbReference type="Proteomes" id="UP000663873">
    <property type="component" value="Unassembled WGS sequence"/>
</dbReference>
<feature type="non-terminal residue" evidence="2">
    <location>
        <position position="1"/>
    </location>
</feature>
<sequence>FHDHVHQQSPLMISQQQQQQQQQSWPAQQTMIRMPLLQSASVPTPACTTPTQDRSGSAVAGEHTNLLERTREDELLGANATMSNVLYCNVNHPELKQQFPGKKINELYCFLLS</sequence>
<evidence type="ECO:0000313" key="2">
    <source>
        <dbReference type="EMBL" id="CAF4750517.1"/>
    </source>
</evidence>
<proteinExistence type="predicted"/>
<evidence type="ECO:0000313" key="3">
    <source>
        <dbReference type="Proteomes" id="UP000663873"/>
    </source>
</evidence>
<evidence type="ECO:0000256" key="1">
    <source>
        <dbReference type="SAM" id="MobiDB-lite"/>
    </source>
</evidence>
<protein>
    <submittedName>
        <fullName evidence="2">Uncharacterized protein</fullName>
    </submittedName>
</protein>